<dbReference type="InterPro" id="IPR000387">
    <property type="entry name" value="Tyr_Pase_dom"/>
</dbReference>
<dbReference type="InterPro" id="IPR026893">
    <property type="entry name" value="Tyr/Ser_Pase_IphP-type"/>
</dbReference>
<dbReference type="GO" id="GO:0004721">
    <property type="term" value="F:phosphoprotein phosphatase activity"/>
    <property type="evidence" value="ECO:0007669"/>
    <property type="project" value="InterPro"/>
</dbReference>
<reference evidence="2 3" key="2">
    <citation type="journal article" date="2021" name="Curr. Genet.">
        <title>Genetic response to nitrogen starvation in the aggressive Eucalyptus foliar pathogen Teratosphaeria destructans.</title>
        <authorList>
            <person name="Havenga M."/>
            <person name="Wingfield B.D."/>
            <person name="Wingfield M.J."/>
            <person name="Dreyer L.L."/>
            <person name="Roets F."/>
            <person name="Aylward J."/>
        </authorList>
    </citation>
    <scope>NUCLEOTIDE SEQUENCE [LARGE SCALE GENOMIC DNA]</scope>
    <source>
        <strain evidence="2">CMW44962</strain>
    </source>
</reference>
<sequence>MAAELPSPPFIDVPGIANFRGIGGHVDPGLIYRSADPTKASKAGLEKMSKECVESPPRDVRTEADIRESRSVMTLANARATTQPRSDLQHYLGIRVVFDLRSAPEIKRDGPEWAGVAVEDADVFEAYGIQREWVPVFAEKDYGPEQLAKLSSVHKVRLDGLRRRVPRHLEVRRAAYAKIFRHLAQPRPRPILVHCTAGKDRTGVLVALLLLLAGAPDTDIAREYALTDLGLAGLKPLFKERLLKNPALGGDEEGVDNMISSKPENMSATIEMIKEDFGGAERYVTEYCGLSEGEIKLLRQNITEGALQ</sequence>
<evidence type="ECO:0000313" key="2">
    <source>
        <dbReference type="EMBL" id="KAH9837434.1"/>
    </source>
</evidence>
<proteinExistence type="predicted"/>
<comment type="caution">
    <text evidence="2">The sequence shown here is derived from an EMBL/GenBank/DDBJ whole genome shotgun (WGS) entry which is preliminary data.</text>
</comment>
<dbReference type="PANTHER" id="PTHR31126:SF1">
    <property type="entry name" value="TYROSINE SPECIFIC PROTEIN PHOSPHATASES DOMAIN-CONTAINING PROTEIN"/>
    <property type="match status" value="1"/>
</dbReference>
<dbReference type="Pfam" id="PF13350">
    <property type="entry name" value="Y_phosphatase3"/>
    <property type="match status" value="1"/>
</dbReference>
<dbReference type="PROSITE" id="PS00383">
    <property type="entry name" value="TYR_PHOSPHATASE_1"/>
    <property type="match status" value="1"/>
</dbReference>
<keyword evidence="3" id="KW-1185">Reference proteome</keyword>
<dbReference type="PROSITE" id="PS50056">
    <property type="entry name" value="TYR_PHOSPHATASE_2"/>
    <property type="match status" value="1"/>
</dbReference>
<dbReference type="InterPro" id="IPR016130">
    <property type="entry name" value="Tyr_Pase_AS"/>
</dbReference>
<dbReference type="InterPro" id="IPR029021">
    <property type="entry name" value="Prot-tyrosine_phosphatase-like"/>
</dbReference>
<dbReference type="Proteomes" id="UP001138500">
    <property type="component" value="Unassembled WGS sequence"/>
</dbReference>
<protein>
    <submittedName>
        <fullName evidence="2">Pfam:Y phosphatase3C</fullName>
    </submittedName>
</protein>
<dbReference type="OrthoDB" id="449382at2759"/>
<evidence type="ECO:0000259" key="1">
    <source>
        <dbReference type="PROSITE" id="PS50056"/>
    </source>
</evidence>
<dbReference type="Gene3D" id="3.90.190.10">
    <property type="entry name" value="Protein tyrosine phosphatase superfamily"/>
    <property type="match status" value="1"/>
</dbReference>
<dbReference type="EMBL" id="RIBY02000780">
    <property type="protein sequence ID" value="KAH9837434.1"/>
    <property type="molecule type" value="Genomic_DNA"/>
</dbReference>
<dbReference type="SUPFAM" id="SSF52799">
    <property type="entry name" value="(Phosphotyrosine protein) phosphatases II"/>
    <property type="match status" value="1"/>
</dbReference>
<dbReference type="PANTHER" id="PTHR31126">
    <property type="entry name" value="TYROSINE-PROTEIN PHOSPHATASE"/>
    <property type="match status" value="1"/>
</dbReference>
<reference evidence="2 3" key="1">
    <citation type="journal article" date="2018" name="IMA Fungus">
        <title>IMA Genome-F 10: Nine draft genome sequences of Claviceps purpurea s.lat., including C. arundinis, C. humidiphila, and C. cf. spartinae, pseudomolecules for the pitch canker pathogen Fusarium circinatum, draft genome of Davidsoniella eucalypti, Grosmannia galeiformis, Quambalaria eucalypti, and Teratosphaeria destructans.</title>
        <authorList>
            <person name="Wingfield B.D."/>
            <person name="Liu M."/>
            <person name="Nguyen H.D."/>
            <person name="Lane F.A."/>
            <person name="Morgan S.W."/>
            <person name="De Vos L."/>
            <person name="Wilken P.M."/>
            <person name="Duong T.A."/>
            <person name="Aylward J."/>
            <person name="Coetzee M.P."/>
            <person name="Dadej K."/>
            <person name="De Beer Z.W."/>
            <person name="Findlay W."/>
            <person name="Havenga M."/>
            <person name="Kolarik M."/>
            <person name="Menzies J.G."/>
            <person name="Naidoo K."/>
            <person name="Pochopski O."/>
            <person name="Shoukouhi P."/>
            <person name="Santana Q.C."/>
            <person name="Seifert K.A."/>
            <person name="Soal N."/>
            <person name="Steenkamp E.T."/>
            <person name="Tatham C.T."/>
            <person name="van der Nest M.A."/>
            <person name="Wingfield M.J."/>
        </authorList>
    </citation>
    <scope>NUCLEOTIDE SEQUENCE [LARGE SCALE GENOMIC DNA]</scope>
    <source>
        <strain evidence="2">CMW44962</strain>
    </source>
</reference>
<evidence type="ECO:0000313" key="3">
    <source>
        <dbReference type="Proteomes" id="UP001138500"/>
    </source>
</evidence>
<feature type="domain" description="Tyrosine specific protein phosphatases" evidence="1">
    <location>
        <begin position="174"/>
        <end position="211"/>
    </location>
</feature>
<dbReference type="AlphaFoldDB" id="A0A9W7W521"/>
<accession>A0A9W7W521</accession>
<organism evidence="2 3">
    <name type="scientific">Teratosphaeria destructans</name>
    <dbReference type="NCBI Taxonomy" id="418781"/>
    <lineage>
        <taxon>Eukaryota</taxon>
        <taxon>Fungi</taxon>
        <taxon>Dikarya</taxon>
        <taxon>Ascomycota</taxon>
        <taxon>Pezizomycotina</taxon>
        <taxon>Dothideomycetes</taxon>
        <taxon>Dothideomycetidae</taxon>
        <taxon>Mycosphaerellales</taxon>
        <taxon>Teratosphaeriaceae</taxon>
        <taxon>Teratosphaeria</taxon>
    </lineage>
</organism>
<gene>
    <name evidence="2" type="ORF">Tdes44962_MAKER08358</name>
</gene>
<name>A0A9W7W521_9PEZI</name>